<evidence type="ECO:0000313" key="2">
    <source>
        <dbReference type="EMBL" id="KAK9702516.1"/>
    </source>
</evidence>
<feature type="compositionally biased region" description="Basic and acidic residues" evidence="1">
    <location>
        <begin position="58"/>
        <end position="74"/>
    </location>
</feature>
<dbReference type="AlphaFoldDB" id="A0AAW1JFV3"/>
<organism evidence="2 3">
    <name type="scientific">Popillia japonica</name>
    <name type="common">Japanese beetle</name>
    <dbReference type="NCBI Taxonomy" id="7064"/>
    <lineage>
        <taxon>Eukaryota</taxon>
        <taxon>Metazoa</taxon>
        <taxon>Ecdysozoa</taxon>
        <taxon>Arthropoda</taxon>
        <taxon>Hexapoda</taxon>
        <taxon>Insecta</taxon>
        <taxon>Pterygota</taxon>
        <taxon>Neoptera</taxon>
        <taxon>Endopterygota</taxon>
        <taxon>Coleoptera</taxon>
        <taxon>Polyphaga</taxon>
        <taxon>Scarabaeiformia</taxon>
        <taxon>Scarabaeidae</taxon>
        <taxon>Rutelinae</taxon>
        <taxon>Popillia</taxon>
    </lineage>
</organism>
<keyword evidence="3" id="KW-1185">Reference proteome</keyword>
<feature type="region of interest" description="Disordered" evidence="1">
    <location>
        <begin position="23"/>
        <end position="92"/>
    </location>
</feature>
<accession>A0AAW1JFV3</accession>
<evidence type="ECO:0008006" key="4">
    <source>
        <dbReference type="Google" id="ProtNLM"/>
    </source>
</evidence>
<dbReference type="EMBL" id="JASPKY010000390">
    <property type="protein sequence ID" value="KAK9702516.1"/>
    <property type="molecule type" value="Genomic_DNA"/>
</dbReference>
<evidence type="ECO:0000256" key="1">
    <source>
        <dbReference type="SAM" id="MobiDB-lite"/>
    </source>
</evidence>
<name>A0AAW1JFV3_POPJA</name>
<protein>
    <recommendedName>
        <fullName evidence="4">PiggyBac transposable element-derived protein domain-containing protein</fullName>
    </recommendedName>
</protein>
<gene>
    <name evidence="2" type="ORF">QE152_g29906</name>
</gene>
<reference evidence="2 3" key="1">
    <citation type="journal article" date="2024" name="BMC Genomics">
        <title>De novo assembly and annotation of Popillia japonica's genome with initial clues to its potential as an invasive pest.</title>
        <authorList>
            <person name="Cucini C."/>
            <person name="Boschi S."/>
            <person name="Funari R."/>
            <person name="Cardaioli E."/>
            <person name="Iannotti N."/>
            <person name="Marturano G."/>
            <person name="Paoli F."/>
            <person name="Bruttini M."/>
            <person name="Carapelli A."/>
            <person name="Frati F."/>
            <person name="Nardi F."/>
        </authorList>
    </citation>
    <scope>NUCLEOTIDE SEQUENCE [LARGE SCALE GENOMIC DNA]</scope>
    <source>
        <strain evidence="2">DMR45628</strain>
    </source>
</reference>
<dbReference type="Proteomes" id="UP001458880">
    <property type="component" value="Unassembled WGS sequence"/>
</dbReference>
<proteinExistence type="predicted"/>
<sequence length="154" mass="17679">MASLAKNRRVPLTEQELIDIWANSDEEEILDGNPENEPMEDDGWCNLSDSDDDDDENELPKVENEVFDGGKSDSNDMGDDENGDSNVSIPNKRHKVTYNASFKWKKQDLHPILHDFDNNNSGCNIPNMEENPSILEIFEMFITRDFVENSQRNQ</sequence>
<comment type="caution">
    <text evidence="2">The sequence shown here is derived from an EMBL/GenBank/DDBJ whole genome shotgun (WGS) entry which is preliminary data.</text>
</comment>
<evidence type="ECO:0000313" key="3">
    <source>
        <dbReference type="Proteomes" id="UP001458880"/>
    </source>
</evidence>
<feature type="compositionally biased region" description="Acidic residues" evidence="1">
    <location>
        <begin position="37"/>
        <end position="57"/>
    </location>
</feature>